<proteinExistence type="predicted"/>
<comment type="caution">
    <text evidence="2">The sequence shown here is derived from an EMBL/GenBank/DDBJ whole genome shotgun (WGS) entry which is preliminary data.</text>
</comment>
<sequence length="133" mass="13285">MAALTVADGKLGWAPIFAALAIDLADFATAGPIGLVMGLFVGGMLTTIVAGLSGARLSRAVGLGMLGAVYCALPLTEPVPLATMLTALHVFLSRRKHAELEATTTPTSQGASEDVAGGGRVIQVGPGQRAATG</sequence>
<protein>
    <submittedName>
        <fullName evidence="2">Uncharacterized protein</fullName>
    </submittedName>
</protein>
<organism evidence="2 3">
    <name type="scientific">Enhygromyxa salina</name>
    <dbReference type="NCBI Taxonomy" id="215803"/>
    <lineage>
        <taxon>Bacteria</taxon>
        <taxon>Pseudomonadati</taxon>
        <taxon>Myxococcota</taxon>
        <taxon>Polyangia</taxon>
        <taxon>Nannocystales</taxon>
        <taxon>Nannocystaceae</taxon>
        <taxon>Enhygromyxa</taxon>
    </lineage>
</organism>
<evidence type="ECO:0000256" key="1">
    <source>
        <dbReference type="SAM" id="Phobius"/>
    </source>
</evidence>
<name>A0A0C2CZK1_9BACT</name>
<keyword evidence="1" id="KW-0812">Transmembrane</keyword>
<accession>A0A0C2CZK1</accession>
<dbReference type="AlphaFoldDB" id="A0A0C2CZK1"/>
<dbReference type="EMBL" id="JMCC02000038">
    <property type="protein sequence ID" value="KIG16406.1"/>
    <property type="molecule type" value="Genomic_DNA"/>
</dbReference>
<keyword evidence="1" id="KW-0472">Membrane</keyword>
<evidence type="ECO:0000313" key="2">
    <source>
        <dbReference type="EMBL" id="KIG16406.1"/>
    </source>
</evidence>
<reference evidence="2 3" key="1">
    <citation type="submission" date="2014-12" db="EMBL/GenBank/DDBJ databases">
        <title>Genome assembly of Enhygromyxa salina DSM 15201.</title>
        <authorList>
            <person name="Sharma G."/>
            <person name="Subramanian S."/>
        </authorList>
    </citation>
    <scope>NUCLEOTIDE SEQUENCE [LARGE SCALE GENOMIC DNA]</scope>
    <source>
        <strain evidence="2 3">DSM 15201</strain>
    </source>
</reference>
<evidence type="ECO:0000313" key="3">
    <source>
        <dbReference type="Proteomes" id="UP000031599"/>
    </source>
</evidence>
<gene>
    <name evidence="2" type="ORF">DB30_04450</name>
</gene>
<dbReference type="Proteomes" id="UP000031599">
    <property type="component" value="Unassembled WGS sequence"/>
</dbReference>
<dbReference type="RefSeq" id="WP_052549669.1">
    <property type="nucleotide sequence ID" value="NZ_JMCC02000038.1"/>
</dbReference>
<keyword evidence="1" id="KW-1133">Transmembrane helix</keyword>
<feature type="transmembrane region" description="Helical" evidence="1">
    <location>
        <begin position="33"/>
        <end position="55"/>
    </location>
</feature>